<dbReference type="GO" id="GO:0005737">
    <property type="term" value="C:cytoplasm"/>
    <property type="evidence" value="ECO:0007669"/>
    <property type="project" value="TreeGrafter"/>
</dbReference>
<dbReference type="KEGG" id="lby:Lbys_1751"/>
<dbReference type="InterPro" id="IPR004408">
    <property type="entry name" value="Biotin_CoA_COase_ligase"/>
</dbReference>
<proteinExistence type="predicted"/>
<dbReference type="eggNOG" id="COG0340">
    <property type="taxonomic scope" value="Bacteria"/>
</dbReference>
<dbReference type="AlphaFoldDB" id="E4RQ83"/>
<keyword evidence="1 3" id="KW-0436">Ligase</keyword>
<dbReference type="EMBL" id="CP002305">
    <property type="protein sequence ID" value="ADQ17458.1"/>
    <property type="molecule type" value="Genomic_DNA"/>
</dbReference>
<dbReference type="Pfam" id="PF03099">
    <property type="entry name" value="BPL_LplA_LipB"/>
    <property type="match status" value="1"/>
</dbReference>
<reference key="1">
    <citation type="submission" date="2010-11" db="EMBL/GenBank/DDBJ databases">
        <title>The complete genome of Leadbetterella byssophila DSM 17132.</title>
        <authorList>
            <consortium name="US DOE Joint Genome Institute (JGI-PGF)"/>
            <person name="Lucas S."/>
            <person name="Copeland A."/>
            <person name="Lapidus A."/>
            <person name="Glavina del Rio T."/>
            <person name="Dalin E."/>
            <person name="Tice H."/>
            <person name="Bruce D."/>
            <person name="Goodwin L."/>
            <person name="Pitluck S."/>
            <person name="Kyrpides N."/>
            <person name="Mavromatis K."/>
            <person name="Ivanova N."/>
            <person name="Teshima H."/>
            <person name="Brettin T."/>
            <person name="Detter J.C."/>
            <person name="Han C."/>
            <person name="Tapia R."/>
            <person name="Land M."/>
            <person name="Hauser L."/>
            <person name="Markowitz V."/>
            <person name="Cheng J.-F."/>
            <person name="Hugenholtz P."/>
            <person name="Woyke T."/>
            <person name="Wu D."/>
            <person name="Tindall B."/>
            <person name="Pomrenke H.G."/>
            <person name="Brambilla E."/>
            <person name="Klenk H.-P."/>
            <person name="Eisen J.A."/>
        </authorList>
    </citation>
    <scope>NUCLEOTIDE SEQUENCE [LARGE SCALE GENOMIC DNA]</scope>
    <source>
        <strain>DSM 17132</strain>
    </source>
</reference>
<protein>
    <submittedName>
        <fullName evidence="3">Biotin/acetyl-CoA-carboxylase ligase</fullName>
    </submittedName>
</protein>
<dbReference type="PANTHER" id="PTHR12835:SF5">
    <property type="entry name" value="BIOTIN--PROTEIN LIGASE"/>
    <property type="match status" value="1"/>
</dbReference>
<gene>
    <name evidence="3" type="ordered locus">Lbys_1751</name>
</gene>
<feature type="domain" description="BPL/LPL catalytic" evidence="2">
    <location>
        <begin position="1"/>
        <end position="187"/>
    </location>
</feature>
<dbReference type="PANTHER" id="PTHR12835">
    <property type="entry name" value="BIOTIN PROTEIN LIGASE"/>
    <property type="match status" value="1"/>
</dbReference>
<evidence type="ECO:0000259" key="2">
    <source>
        <dbReference type="PROSITE" id="PS51733"/>
    </source>
</evidence>
<keyword evidence="4" id="KW-1185">Reference proteome</keyword>
<evidence type="ECO:0000313" key="4">
    <source>
        <dbReference type="Proteomes" id="UP000007435"/>
    </source>
</evidence>
<dbReference type="PROSITE" id="PS51733">
    <property type="entry name" value="BPL_LPL_CATALYTIC"/>
    <property type="match status" value="1"/>
</dbReference>
<dbReference type="Proteomes" id="UP000007435">
    <property type="component" value="Chromosome"/>
</dbReference>
<dbReference type="NCBIfam" id="TIGR00121">
    <property type="entry name" value="birA_ligase"/>
    <property type="match status" value="1"/>
</dbReference>
<reference evidence="3 4" key="2">
    <citation type="journal article" date="2011" name="Stand. Genomic Sci.">
        <title>Complete genome sequence of Leadbetterella byssophila type strain (4M15).</title>
        <authorList>
            <person name="Abt B."/>
            <person name="Teshima H."/>
            <person name="Lucas S."/>
            <person name="Lapidus A."/>
            <person name="Del Rio T.G."/>
            <person name="Nolan M."/>
            <person name="Tice H."/>
            <person name="Cheng J.F."/>
            <person name="Pitluck S."/>
            <person name="Liolios K."/>
            <person name="Pagani I."/>
            <person name="Ivanova N."/>
            <person name="Mavromatis K."/>
            <person name="Pati A."/>
            <person name="Tapia R."/>
            <person name="Han C."/>
            <person name="Goodwin L."/>
            <person name="Chen A."/>
            <person name="Palaniappan K."/>
            <person name="Land M."/>
            <person name="Hauser L."/>
            <person name="Chang Y.J."/>
            <person name="Jeffries C.D."/>
            <person name="Rohde M."/>
            <person name="Goker M."/>
            <person name="Tindall B.J."/>
            <person name="Detter J.C."/>
            <person name="Woyke T."/>
            <person name="Bristow J."/>
            <person name="Eisen J.A."/>
            <person name="Markowitz V."/>
            <person name="Hugenholtz P."/>
            <person name="Klenk H.P."/>
            <person name="Kyrpides N.C."/>
        </authorList>
    </citation>
    <scope>NUCLEOTIDE SEQUENCE [LARGE SCALE GENOMIC DNA]</scope>
    <source>
        <strain evidence="4">DSM 17132 / JCM 16389 / KACC 11308 / NBRC 106382 / 4M15</strain>
    </source>
</reference>
<dbReference type="RefSeq" id="WP_013408507.1">
    <property type="nucleotide sequence ID" value="NC_014655.1"/>
</dbReference>
<dbReference type="InterPro" id="IPR004143">
    <property type="entry name" value="BPL_LPL_catalytic"/>
</dbReference>
<sequence>MLKLHPKTLFVGQNQVFLPNCHSTNDIASQYTERDDNYDGLLVYTDFQSAGRGQRGTVWLAEPGQNVMMSVVLNTSYLSVNKQFDLSIATALGVYSGLNSLGVQDLSIKWPNDIYWQDKKLGGILIESSIREGKLKSSIIGIGLNVNQRDHLPERAVSLALAGYNYSRDEVICALCEGLEKHVLLLKKGYDLKQEYYSVLLGYQKERSFLSEGVTFQGVITGIGERGELLITSDHSKKKFDIKEISFCF</sequence>
<dbReference type="STRING" id="649349.Lbys_1751"/>
<evidence type="ECO:0000256" key="1">
    <source>
        <dbReference type="ARBA" id="ARBA00022598"/>
    </source>
</evidence>
<evidence type="ECO:0000313" key="3">
    <source>
        <dbReference type="EMBL" id="ADQ17458.1"/>
    </source>
</evidence>
<dbReference type="Gene3D" id="3.30.930.10">
    <property type="entry name" value="Bira Bifunctional Protein, Domain 2"/>
    <property type="match status" value="1"/>
</dbReference>
<dbReference type="InterPro" id="IPR045864">
    <property type="entry name" value="aa-tRNA-synth_II/BPL/LPL"/>
</dbReference>
<dbReference type="SUPFAM" id="SSF55681">
    <property type="entry name" value="Class II aaRS and biotin synthetases"/>
    <property type="match status" value="1"/>
</dbReference>
<dbReference type="HOGENOM" id="CLU_051096_3_1_10"/>
<name>E4RQ83_LEAB4</name>
<accession>E4RQ83</accession>
<dbReference type="GO" id="GO:0004077">
    <property type="term" value="F:biotin--[biotin carboxyl-carrier protein] ligase activity"/>
    <property type="evidence" value="ECO:0007669"/>
    <property type="project" value="InterPro"/>
</dbReference>
<organism evidence="3 4">
    <name type="scientific">Leadbetterella byssophila (strain DSM 17132 / JCM 16389 / KACC 11308 / NBRC 106382 / 4M15)</name>
    <dbReference type="NCBI Taxonomy" id="649349"/>
    <lineage>
        <taxon>Bacteria</taxon>
        <taxon>Pseudomonadati</taxon>
        <taxon>Bacteroidota</taxon>
        <taxon>Cytophagia</taxon>
        <taxon>Cytophagales</taxon>
        <taxon>Leadbetterellaceae</taxon>
        <taxon>Leadbetterella</taxon>
    </lineage>
</organism>
<dbReference type="CDD" id="cd16442">
    <property type="entry name" value="BPL"/>
    <property type="match status" value="1"/>
</dbReference>